<keyword evidence="3" id="KW-1185">Reference proteome</keyword>
<organism evidence="2 3">
    <name type="scientific">Sphingobacterium oryzagri</name>
    <dbReference type="NCBI Taxonomy" id="3025669"/>
    <lineage>
        <taxon>Bacteria</taxon>
        <taxon>Pseudomonadati</taxon>
        <taxon>Bacteroidota</taxon>
        <taxon>Sphingobacteriia</taxon>
        <taxon>Sphingobacteriales</taxon>
        <taxon>Sphingobacteriaceae</taxon>
        <taxon>Sphingobacterium</taxon>
    </lineage>
</organism>
<gene>
    <name evidence="2" type="ORF">PQ465_10335</name>
</gene>
<dbReference type="InterPro" id="IPR015890">
    <property type="entry name" value="Chorismate_C"/>
</dbReference>
<reference evidence="2 3" key="1">
    <citation type="submission" date="2023-02" db="EMBL/GenBank/DDBJ databases">
        <title>Genome sequence of Sphingobacterium sp. KACC 22765.</title>
        <authorList>
            <person name="Kim S."/>
            <person name="Heo J."/>
            <person name="Kwon S.-W."/>
        </authorList>
    </citation>
    <scope>NUCLEOTIDE SEQUENCE [LARGE SCALE GENOMIC DNA]</scope>
    <source>
        <strain evidence="2 3">KACC 22765</strain>
    </source>
</reference>
<accession>A0ABY7WQN7</accession>
<evidence type="ECO:0000313" key="3">
    <source>
        <dbReference type="Proteomes" id="UP001221558"/>
    </source>
</evidence>
<dbReference type="PRINTS" id="PR00095">
    <property type="entry name" value="ANTSNTHASEI"/>
</dbReference>
<proteinExistence type="predicted"/>
<feature type="domain" description="Chorismate-utilising enzyme C-terminal" evidence="1">
    <location>
        <begin position="165"/>
        <end position="421"/>
    </location>
</feature>
<dbReference type="SUPFAM" id="SSF56322">
    <property type="entry name" value="ADC synthase"/>
    <property type="match status" value="1"/>
</dbReference>
<sequence length="434" mass="48234">MSMAKAIFEVNIPFFEQQALSWAQRFEELCFFQSNGYADEHHKISSVLAVKAVDAVSCAVSTDAFTKIDAFRARYPQSWIPGFLSYDLKNDTESLHSRDDDGLTFPEAYFFKPAIILQFQGEDSVVITAEDPQAVFDSIHAFQPSQQADAAYSSAPVQLRKRMTKEQYLAAFEKMQMHIRRGDIYEVNLCQEFYATDVVIDALTVYQQLNTISPTPFACFFKLGNRYIISASPERFLAKRGTMLISQPIKGTAARGQHADEDNALLAELLNNPKEIAENIMIVDLVRNDLTRSAVPGTVDASRRLEVHTFKQVHQLVSTITCVKNPALSDIDVIKNTFPAGSMTGAPKIKAMQLCERYEASKRGIYAGAVGYFGPDGDFDFNVVIRSILYNKQSGQLSFHTGGAITLDAQAEKEYAECLLKASAILETLSASLS</sequence>
<dbReference type="Proteomes" id="UP001221558">
    <property type="component" value="Chromosome"/>
</dbReference>
<name>A0ABY7WQN7_9SPHI</name>
<dbReference type="InterPro" id="IPR005801">
    <property type="entry name" value="ADC_synthase"/>
</dbReference>
<dbReference type="EMBL" id="CP117880">
    <property type="protein sequence ID" value="WDF70753.1"/>
    <property type="molecule type" value="Genomic_DNA"/>
</dbReference>
<dbReference type="Gene3D" id="3.60.120.10">
    <property type="entry name" value="Anthranilate synthase"/>
    <property type="match status" value="1"/>
</dbReference>
<dbReference type="PANTHER" id="PTHR11236:SF18">
    <property type="entry name" value="AMINODEOXYCHORISMATE SYNTHASE"/>
    <property type="match status" value="1"/>
</dbReference>
<evidence type="ECO:0000259" key="1">
    <source>
        <dbReference type="Pfam" id="PF00425"/>
    </source>
</evidence>
<dbReference type="RefSeq" id="WP_274269457.1">
    <property type="nucleotide sequence ID" value="NZ_CP117880.1"/>
</dbReference>
<dbReference type="PANTHER" id="PTHR11236">
    <property type="entry name" value="AMINOBENZOATE/ANTHRANILATE SYNTHASE"/>
    <property type="match status" value="1"/>
</dbReference>
<evidence type="ECO:0000313" key="2">
    <source>
        <dbReference type="EMBL" id="WDF70753.1"/>
    </source>
</evidence>
<protein>
    <submittedName>
        <fullName evidence="2">Anthranilate synthase component I family protein</fullName>
    </submittedName>
</protein>
<dbReference type="Pfam" id="PF00425">
    <property type="entry name" value="Chorismate_bind"/>
    <property type="match status" value="1"/>
</dbReference>
<dbReference type="InterPro" id="IPR019999">
    <property type="entry name" value="Anth_synth_I-like"/>
</dbReference>